<comment type="caution">
    <text evidence="3">The sequence shown here is derived from an EMBL/GenBank/DDBJ whole genome shotgun (WGS) entry which is preliminary data.</text>
</comment>
<feature type="compositionally biased region" description="Basic and acidic residues" evidence="1">
    <location>
        <begin position="1551"/>
        <end position="1572"/>
    </location>
</feature>
<keyword evidence="2" id="KW-0472">Membrane</keyword>
<dbReference type="PANTHER" id="PTHR33870">
    <property type="entry name" value="CARDIOMYOPATHY-ASSOCIATED PROTEIN"/>
    <property type="match status" value="1"/>
</dbReference>
<accession>A0A540M5S6</accession>
<feature type="compositionally biased region" description="Acidic residues" evidence="1">
    <location>
        <begin position="321"/>
        <end position="336"/>
    </location>
</feature>
<protein>
    <submittedName>
        <fullName evidence="3">Uncharacterized protein</fullName>
    </submittedName>
</protein>
<feature type="compositionally biased region" description="Low complexity" evidence="1">
    <location>
        <begin position="614"/>
        <end position="625"/>
    </location>
</feature>
<feature type="region of interest" description="Disordered" evidence="1">
    <location>
        <begin position="725"/>
        <end position="764"/>
    </location>
</feature>
<feature type="compositionally biased region" description="Polar residues" evidence="1">
    <location>
        <begin position="1461"/>
        <end position="1487"/>
    </location>
</feature>
<feature type="region of interest" description="Disordered" evidence="1">
    <location>
        <begin position="373"/>
        <end position="434"/>
    </location>
</feature>
<proteinExistence type="predicted"/>
<feature type="compositionally biased region" description="Acidic residues" evidence="1">
    <location>
        <begin position="408"/>
        <end position="423"/>
    </location>
</feature>
<feature type="region of interest" description="Disordered" evidence="1">
    <location>
        <begin position="668"/>
        <end position="692"/>
    </location>
</feature>
<feature type="transmembrane region" description="Helical" evidence="2">
    <location>
        <begin position="21"/>
        <end position="43"/>
    </location>
</feature>
<evidence type="ECO:0000313" key="4">
    <source>
        <dbReference type="Proteomes" id="UP000315295"/>
    </source>
</evidence>
<feature type="compositionally biased region" description="Basic and acidic residues" evidence="1">
    <location>
        <begin position="424"/>
        <end position="434"/>
    </location>
</feature>
<dbReference type="Proteomes" id="UP000315295">
    <property type="component" value="Unassembled WGS sequence"/>
</dbReference>
<feature type="region of interest" description="Disordered" evidence="1">
    <location>
        <begin position="605"/>
        <end position="643"/>
    </location>
</feature>
<feature type="region of interest" description="Disordered" evidence="1">
    <location>
        <begin position="841"/>
        <end position="861"/>
    </location>
</feature>
<keyword evidence="2" id="KW-0812">Transmembrane</keyword>
<feature type="region of interest" description="Disordered" evidence="1">
    <location>
        <begin position="1537"/>
        <end position="1572"/>
    </location>
</feature>
<evidence type="ECO:0000256" key="1">
    <source>
        <dbReference type="SAM" id="MobiDB-lite"/>
    </source>
</evidence>
<keyword evidence="2" id="KW-1133">Transmembrane helix</keyword>
<feature type="region of interest" description="Disordered" evidence="1">
    <location>
        <begin position="314"/>
        <end position="350"/>
    </location>
</feature>
<feature type="region of interest" description="Disordered" evidence="1">
    <location>
        <begin position="1354"/>
        <end position="1378"/>
    </location>
</feature>
<dbReference type="PANTHER" id="PTHR33870:SF4">
    <property type="entry name" value="CARDIOMYOPATHY-ASSOCIATED PROTEIN"/>
    <property type="match status" value="1"/>
</dbReference>
<feature type="region of interest" description="Disordered" evidence="1">
    <location>
        <begin position="1455"/>
        <end position="1491"/>
    </location>
</feature>
<feature type="compositionally biased region" description="Basic and acidic residues" evidence="1">
    <location>
        <begin position="683"/>
        <end position="692"/>
    </location>
</feature>
<organism evidence="3 4">
    <name type="scientific">Malus baccata</name>
    <name type="common">Siberian crab apple</name>
    <name type="synonym">Pyrus baccata</name>
    <dbReference type="NCBI Taxonomy" id="106549"/>
    <lineage>
        <taxon>Eukaryota</taxon>
        <taxon>Viridiplantae</taxon>
        <taxon>Streptophyta</taxon>
        <taxon>Embryophyta</taxon>
        <taxon>Tracheophyta</taxon>
        <taxon>Spermatophyta</taxon>
        <taxon>Magnoliopsida</taxon>
        <taxon>eudicotyledons</taxon>
        <taxon>Gunneridae</taxon>
        <taxon>Pentapetalae</taxon>
        <taxon>rosids</taxon>
        <taxon>fabids</taxon>
        <taxon>Rosales</taxon>
        <taxon>Rosaceae</taxon>
        <taxon>Amygdaloideae</taxon>
        <taxon>Maleae</taxon>
        <taxon>Malus</taxon>
    </lineage>
</organism>
<dbReference type="STRING" id="106549.A0A540M5S6"/>
<evidence type="ECO:0000313" key="3">
    <source>
        <dbReference type="EMBL" id="TQD94065.1"/>
    </source>
</evidence>
<sequence length="1572" mass="171248">MGLVLEIVVNFRKIVMISLRACYRSVCNHPFLAGLLLFLLFLYRSFPFVFTLLVSTSPVLVCTAVLLGTLLSFGQTNIPEIEREEKVTCDDVASLRTRSLGDDTVVLERDGSFSAERFMGEARDVVDASVEKSSDVEVRDGLGVYMPLISEGLQNTDSEKRVNEDRDGSVVYMPLIDEDLLNTGGEKREIEDVERELESSDLGERRKIDNDHLGIEGIDWDVGTVNQQYTFFQKIRDEIRRVEGDHISPRGPGYAHEGDRLYSSLLGSGGGDGEAVEQQYTSFQKVRGEIHRVKDENICPREASYAHEGDHLYSSLLGNGGDDEAGEDVDDDASDSESDRAESSSPDASMADILPMLDELHPLLYFEAPQPARVSHDHEPDAASDQSKRNNAGSVESDVESENQGGEVAEDGNDYNEGDEEEAPGGKDDESKSAIKWTEDDQKNLMDLGNLELERNRRLENLIARRRARKSFKITAEKNLIDFDRVDLPFNVTPISTARHNPFDLYDPFDNLGLPIPGSAPSVMLPRRNPFDLPYESNEEKPDLKGDPFEQEFVPFHAKDAIFRRHESFSLGPSTLGQARQARQERQDFKWRPVFVPERLASEGPSSSLFQRQLSEVSESKLSSVPDTESVSSAADPDERKFNEQDFTKETEAISNIYHATDDLVVEHGSQSSEDVDSLEMEQAGKRDSQHDELEVKLLESQDLEPSLSGATGLATHGEHITNEVHVKQDPIEEDNSSTSSLSSSTEEDEKIADAVEGGSTSLEARGDIAKEFVISPQPSLKESEVQFMSRRVNEDEHDEPVYDSTPLPTEKILSFNSISSDIQADISEMVTPPGLAEAQVPSVDQDSEVYGESTDKDTPGFVEISGATSKVHASDEADRSLGSSNQVGLVGSHSEEDIYLPKIFDVKTADCSHQSVLSEELPPSEHGKVLSWSDKSMVEPYVDHVEALIIKEEVGEVKEIDAGLLSELDAVGDFSVNEVISEPFHTDELIPEEANVSSTEFGDLNLSELNQELPVLEATSIKDIDTYFKQIHKGLAGEEVVIPCVVDDQPEVEASENTVQTSSELPIVEARCLEDSELPTVEERCLEASENTAQTSSELPIVEASYLEDNVTGLKQDSNGNVNELPQVLEPEDGSTELPLEFNHTLLKQVSDHNNVGELSNGSEDVGTTAVDSTEEIASSNTVSSVQEDINADTALEQVLESHVDELPKATSILNDGSEEVQSSAMGSAEEMASSNILSSFQQENIITLKQVLDNHVNDGSEEVGTGAVSSMEEIASSNTVPSIQEDINADTALEQVSESHVDELPKAASVSDDGLEEVGIGAISSTEEIASSNTVSSDQEDTHADTALEQVSESHVDELPKAMSISNDGLEGGTDAMGTAEEIASSNMLSSVHEDITPLKHVSEIHVHDGSEEVETGAKGLVEEIASSNILSNVQGNITTPTKISESHVNDGAEEIGTNPMSSTEENASSDILSSVQENSTLEQVSESHVDELLKPTSHLKEGSAEVGITAMASTVEKIASSTTEHGVQETITSPIALEQVSGSNVDGEPPKPSDTQDRLAEVENIKHEN</sequence>
<keyword evidence="4" id="KW-1185">Reference proteome</keyword>
<gene>
    <name evidence="3" type="ORF">C1H46_020260</name>
</gene>
<name>A0A540M5S6_MALBA</name>
<dbReference type="EMBL" id="VIEB01000350">
    <property type="protein sequence ID" value="TQD94065.1"/>
    <property type="molecule type" value="Genomic_DNA"/>
</dbReference>
<evidence type="ECO:0000256" key="2">
    <source>
        <dbReference type="SAM" id="Phobius"/>
    </source>
</evidence>
<reference evidence="3 4" key="1">
    <citation type="journal article" date="2019" name="G3 (Bethesda)">
        <title>Sequencing of a Wild Apple (Malus baccata) Genome Unravels the Differences Between Cultivated and Wild Apple Species Regarding Disease Resistance and Cold Tolerance.</title>
        <authorList>
            <person name="Chen X."/>
        </authorList>
    </citation>
    <scope>NUCLEOTIDE SEQUENCE [LARGE SCALE GENOMIC DNA]</scope>
    <source>
        <strain evidence="4">cv. Shandingzi</strain>
        <tissue evidence="3">Leaves</tissue>
    </source>
</reference>